<evidence type="ECO:0000256" key="6">
    <source>
        <dbReference type="ARBA" id="ARBA00023180"/>
    </source>
</evidence>
<comment type="caution">
    <text evidence="8">The sequence shown here is derived from an EMBL/GenBank/DDBJ whole genome shotgun (WGS) entry which is preliminary data.</text>
</comment>
<dbReference type="PRINTS" id="PR00724">
    <property type="entry name" value="CRBOXYPTASEC"/>
</dbReference>
<protein>
    <recommendedName>
        <fullName evidence="7">Carboxypeptidase</fullName>
        <ecNumber evidence="7">3.4.16.-</ecNumber>
    </recommendedName>
</protein>
<dbReference type="OrthoDB" id="443318at2759"/>
<dbReference type="Proteomes" id="UP000002748">
    <property type="component" value="Unassembled WGS sequence"/>
</dbReference>
<organism evidence="8 9">
    <name type="scientific">Trichosporon asahii var. asahii (strain ATCC 90039 / CBS 2479 / JCM 2466 / KCTC 7840 / NBRC 103889/ NCYC 2677 / UAMH 7654)</name>
    <name type="common">Yeast</name>
    <dbReference type="NCBI Taxonomy" id="1186058"/>
    <lineage>
        <taxon>Eukaryota</taxon>
        <taxon>Fungi</taxon>
        <taxon>Dikarya</taxon>
        <taxon>Basidiomycota</taxon>
        <taxon>Agaricomycotina</taxon>
        <taxon>Tremellomycetes</taxon>
        <taxon>Trichosporonales</taxon>
        <taxon>Trichosporonaceae</taxon>
        <taxon>Trichosporon</taxon>
    </lineage>
</organism>
<gene>
    <name evidence="8" type="ORF">A1Q1_00190</name>
</gene>
<dbReference type="RefSeq" id="XP_014181993.1">
    <property type="nucleotide sequence ID" value="XM_014326518.1"/>
</dbReference>
<dbReference type="MEROPS" id="S10.A66"/>
<dbReference type="Gene3D" id="1.10.287.410">
    <property type="match status" value="1"/>
</dbReference>
<dbReference type="InterPro" id="IPR033124">
    <property type="entry name" value="Ser_caboxypep_his_AS"/>
</dbReference>
<keyword evidence="5 7" id="KW-0378">Hydrolase</keyword>
<reference evidence="8 9" key="1">
    <citation type="journal article" date="2012" name="Eukaryot. Cell">
        <title>Draft genome sequence of CBS 2479, the standard type strain of Trichosporon asahii.</title>
        <authorList>
            <person name="Yang R.Y."/>
            <person name="Li H.T."/>
            <person name="Zhu H."/>
            <person name="Zhou G.P."/>
            <person name="Wang M."/>
            <person name="Wang L."/>
        </authorList>
    </citation>
    <scope>NUCLEOTIDE SEQUENCE [LARGE SCALE GENOMIC DNA]</scope>
    <source>
        <strain evidence="9">ATCC 90039 / CBS 2479 / JCM 2466 / KCTC 7840 / NCYC 2677 / UAMH 7654</strain>
    </source>
</reference>
<evidence type="ECO:0000313" key="9">
    <source>
        <dbReference type="Proteomes" id="UP000002748"/>
    </source>
</evidence>
<dbReference type="InterPro" id="IPR001563">
    <property type="entry name" value="Peptidase_S10"/>
</dbReference>
<keyword evidence="6" id="KW-0325">Glycoprotein</keyword>
<evidence type="ECO:0000256" key="4">
    <source>
        <dbReference type="ARBA" id="ARBA00022729"/>
    </source>
</evidence>
<dbReference type="GO" id="GO:0000324">
    <property type="term" value="C:fungal-type vacuole"/>
    <property type="evidence" value="ECO:0007669"/>
    <property type="project" value="TreeGrafter"/>
</dbReference>
<dbReference type="InterPro" id="IPR018202">
    <property type="entry name" value="Ser_caboxypep_ser_AS"/>
</dbReference>
<dbReference type="Pfam" id="PF00450">
    <property type="entry name" value="Peptidase_S10"/>
    <property type="match status" value="1"/>
</dbReference>
<dbReference type="GO" id="GO:0006508">
    <property type="term" value="P:proteolysis"/>
    <property type="evidence" value="ECO:0007669"/>
    <property type="project" value="UniProtKB-KW"/>
</dbReference>
<dbReference type="KEGG" id="tasa:A1Q1_00190"/>
<evidence type="ECO:0000256" key="1">
    <source>
        <dbReference type="ARBA" id="ARBA00009431"/>
    </source>
</evidence>
<dbReference type="PANTHER" id="PTHR11802:SF113">
    <property type="entry name" value="SERINE CARBOXYPEPTIDASE CTSA-4.1"/>
    <property type="match status" value="1"/>
</dbReference>
<name>J6F5E8_TRIAS</name>
<accession>J6F5E8</accession>
<keyword evidence="4 7" id="KW-0732">Signal</keyword>
<dbReference type="EMBL" id="ALBS01000102">
    <property type="protein sequence ID" value="EJT50492.1"/>
    <property type="molecule type" value="Genomic_DNA"/>
</dbReference>
<dbReference type="PANTHER" id="PTHR11802">
    <property type="entry name" value="SERINE PROTEASE FAMILY S10 SERINE CARBOXYPEPTIDASE"/>
    <property type="match status" value="1"/>
</dbReference>
<evidence type="ECO:0000256" key="5">
    <source>
        <dbReference type="ARBA" id="ARBA00022801"/>
    </source>
</evidence>
<dbReference type="PROSITE" id="PS00131">
    <property type="entry name" value="CARBOXYPEPT_SER_SER"/>
    <property type="match status" value="1"/>
</dbReference>
<feature type="chain" id="PRO_5005136908" description="Carboxypeptidase" evidence="7">
    <location>
        <begin position="18"/>
        <end position="475"/>
    </location>
</feature>
<sequence>MRLTAAALPALLPLASAFILPGPEDAFNLASDFLGHNEVPDTVLSPASDVTLSSIGSEEFFTITHADHPNHKVRIKQTDGWCDPDVRSWTGYLDVTDDKSLFFYFFESRNKPKEDPVLMWINGGPGCSSSMGLFMELGPCAVADGEPKSVNDTKVNPWSWNKEANVFFLDEPVGVGFSTFRHGQMVDTAEKAGQDVAAFVEIEFQGRDFHMAGESYGGRYLPVFASAVHDNNAKLVAKKKTPVNLKSVMIGNGITSFSDTDIGTCVELAESIPRCHKMAKKSCIDSHDYTDCSIAMSYCMIALEGSFLRAGVNPYDVSKKCTQQELQDFLCYPETKRINKYLDLPEVRKKLGVDKSVGDFASCNGQVGAAFNHALDNTGQTWLYVTQLLERGVLCNHIGNEMWMEALQWTGKEGFNEAKLKDWKVNDKVAGKFKTYKNLSLLKVYGAGHMVPTDQPENAYVMLKSWLDAGKIESE</sequence>
<evidence type="ECO:0000256" key="7">
    <source>
        <dbReference type="RuleBase" id="RU361156"/>
    </source>
</evidence>
<proteinExistence type="inferred from homology"/>
<keyword evidence="2 7" id="KW-0121">Carboxypeptidase</keyword>
<dbReference type="InterPro" id="IPR029058">
    <property type="entry name" value="AB_hydrolase_fold"/>
</dbReference>
<evidence type="ECO:0000256" key="2">
    <source>
        <dbReference type="ARBA" id="ARBA00022645"/>
    </source>
</evidence>
<evidence type="ECO:0000256" key="3">
    <source>
        <dbReference type="ARBA" id="ARBA00022670"/>
    </source>
</evidence>
<dbReference type="VEuPathDB" id="FungiDB:A1Q1_00190"/>
<dbReference type="GeneID" id="25983704"/>
<feature type="signal peptide" evidence="7">
    <location>
        <begin position="1"/>
        <end position="17"/>
    </location>
</feature>
<dbReference type="GO" id="GO:0004185">
    <property type="term" value="F:serine-type carboxypeptidase activity"/>
    <property type="evidence" value="ECO:0007669"/>
    <property type="project" value="UniProtKB-UniRule"/>
</dbReference>
<dbReference type="AlphaFoldDB" id="J6F5E8"/>
<dbReference type="Gene3D" id="3.40.50.1820">
    <property type="entry name" value="alpha/beta hydrolase"/>
    <property type="match status" value="1"/>
</dbReference>
<dbReference type="SUPFAM" id="SSF53474">
    <property type="entry name" value="alpha/beta-Hydrolases"/>
    <property type="match status" value="1"/>
</dbReference>
<dbReference type="PROSITE" id="PS00560">
    <property type="entry name" value="CARBOXYPEPT_SER_HIS"/>
    <property type="match status" value="1"/>
</dbReference>
<evidence type="ECO:0000313" key="8">
    <source>
        <dbReference type="EMBL" id="EJT50492.1"/>
    </source>
</evidence>
<comment type="similarity">
    <text evidence="1 7">Belongs to the peptidase S10 family.</text>
</comment>
<keyword evidence="3 7" id="KW-0645">Protease</keyword>
<dbReference type="HOGENOM" id="CLU_008523_10_4_1"/>
<dbReference type="EC" id="3.4.16.-" evidence="7"/>